<dbReference type="Proteomes" id="UP000015103">
    <property type="component" value="Unassembled WGS sequence"/>
</dbReference>
<dbReference type="EMBL" id="ACPB03022550">
    <property type="status" value="NOT_ANNOTATED_CDS"/>
    <property type="molecule type" value="Genomic_DNA"/>
</dbReference>
<sequence>MVRSLCRNCSTIKVIQCVLLTLMKLLNGLIRAITEEKTADSESSDEEIVQEKLNVSWSSAADAFTTLLTFVEVEGMEKSANLSKDDLLQALSQVIDAKQLAQKADIIQVMT</sequence>
<evidence type="ECO:0000313" key="2">
    <source>
        <dbReference type="Proteomes" id="UP000015103"/>
    </source>
</evidence>
<accession>T1I2L6</accession>
<proteinExistence type="predicted"/>
<organism evidence="1 2">
    <name type="scientific">Rhodnius prolixus</name>
    <name type="common">Triatomid bug</name>
    <dbReference type="NCBI Taxonomy" id="13249"/>
    <lineage>
        <taxon>Eukaryota</taxon>
        <taxon>Metazoa</taxon>
        <taxon>Ecdysozoa</taxon>
        <taxon>Arthropoda</taxon>
        <taxon>Hexapoda</taxon>
        <taxon>Insecta</taxon>
        <taxon>Pterygota</taxon>
        <taxon>Neoptera</taxon>
        <taxon>Paraneoptera</taxon>
        <taxon>Hemiptera</taxon>
        <taxon>Heteroptera</taxon>
        <taxon>Panheteroptera</taxon>
        <taxon>Cimicomorpha</taxon>
        <taxon>Reduviidae</taxon>
        <taxon>Triatominae</taxon>
        <taxon>Rhodnius</taxon>
    </lineage>
</organism>
<protein>
    <submittedName>
        <fullName evidence="1">Uncharacterized protein</fullName>
    </submittedName>
</protein>
<dbReference type="AlphaFoldDB" id="T1I2L6"/>
<evidence type="ECO:0000313" key="1">
    <source>
        <dbReference type="EnsemblMetazoa" id="RPRC010535-PA"/>
    </source>
</evidence>
<name>T1I2L6_RHOPR</name>
<keyword evidence="2" id="KW-1185">Reference proteome</keyword>
<dbReference type="VEuPathDB" id="VectorBase:RPRC010535"/>
<reference evidence="1" key="1">
    <citation type="submission" date="2015-05" db="UniProtKB">
        <authorList>
            <consortium name="EnsemblMetazoa"/>
        </authorList>
    </citation>
    <scope>IDENTIFICATION</scope>
</reference>
<dbReference type="EnsemblMetazoa" id="RPRC010535-RA">
    <property type="protein sequence ID" value="RPRC010535-PA"/>
    <property type="gene ID" value="RPRC010535"/>
</dbReference>
<dbReference type="HOGENOM" id="CLU_2161458_0_0_1"/>
<dbReference type="InParanoid" id="T1I2L6"/>